<feature type="transmembrane region" description="Helical" evidence="8">
    <location>
        <begin position="281"/>
        <end position="302"/>
    </location>
</feature>
<evidence type="ECO:0000313" key="11">
    <source>
        <dbReference type="Proteomes" id="UP000028181"/>
    </source>
</evidence>
<evidence type="ECO:0000256" key="4">
    <source>
        <dbReference type="ARBA" id="ARBA00022519"/>
    </source>
</evidence>
<dbReference type="InterPro" id="IPR035906">
    <property type="entry name" value="MetI-like_sf"/>
</dbReference>
<feature type="transmembrane region" description="Helical" evidence="8">
    <location>
        <begin position="179"/>
        <end position="199"/>
    </location>
</feature>
<dbReference type="SUPFAM" id="SSF161098">
    <property type="entry name" value="MetI-like"/>
    <property type="match status" value="2"/>
</dbReference>
<sequence length="588" mass="66075">MTIIHNRPLDDIAETAPTIAGNAFTRAFSGGSLWRLIGMLVLILILGFLTIYPLAMLLYGSLHSTPPGMAGEFNLNGYRSIMTTQNLIVLANTIGISLAKTIPSLTIAVFLAWIVARTDTPFRGTLEVLITLPFFIPPILTAMAWGMLANPQVGVINMVWRWATGATDPLVNIYSYGGVIWHMCQYSIPFLFLFMVDAFRAMDPSLEESSRMCGASRWTTFRKITLLLMLPVLTSSFMLSFIKGIETFESALFFGLPAGIKVITTDIYESINHRATPDYQYATSLSFAIMGLMFLLVIWQWWMLRGKSFQTVTGKGFRPSVMELGPWRWVTFAFCVLFFFITVVLPIGQLMLGSFFRFFGFYTYDMLTLEHYRAVFANSEFWRAVRNTMVLGLLGATATMALGAIVAYISVRTRWRGRNLIDSMAWLPWMMPGMVLGVGFLWAFAMLPGPIPIYGTIWALLLAYIALGTPVSVRVMTGAYHQLSYDLEECSRVHGASWFQTMWRIMVALAWPAFAVGWVLTFFGIMRELSASILLYSVGSETLAVVLMKLWANGNAEQVSVIGLMMMLLVIVFRWVQLSFIKSRISKL</sequence>
<dbReference type="Gene3D" id="1.10.3720.10">
    <property type="entry name" value="MetI-like"/>
    <property type="match status" value="2"/>
</dbReference>
<organism evidence="10 11">
    <name type="scientific">Neorhizobium galegae bv. orientalis str. HAMBI 540</name>
    <dbReference type="NCBI Taxonomy" id="1028800"/>
    <lineage>
        <taxon>Bacteria</taxon>
        <taxon>Pseudomonadati</taxon>
        <taxon>Pseudomonadota</taxon>
        <taxon>Alphaproteobacteria</taxon>
        <taxon>Hyphomicrobiales</taxon>
        <taxon>Rhizobiaceae</taxon>
        <taxon>Rhizobium/Agrobacterium group</taxon>
        <taxon>Neorhizobium</taxon>
    </lineage>
</organism>
<comment type="similarity">
    <text evidence="8">Belongs to the binding-protein-dependent transport system permease family.</text>
</comment>
<evidence type="ECO:0000256" key="5">
    <source>
        <dbReference type="ARBA" id="ARBA00022692"/>
    </source>
</evidence>
<dbReference type="Pfam" id="PF00528">
    <property type="entry name" value="BPD_transp_1"/>
    <property type="match status" value="2"/>
</dbReference>
<comment type="subcellular location">
    <subcellularLocation>
        <location evidence="1">Cell inner membrane</location>
        <topology evidence="1">Multi-pass membrane protein</topology>
    </subcellularLocation>
    <subcellularLocation>
        <location evidence="8">Cell membrane</location>
        <topology evidence="8">Multi-pass membrane protein</topology>
    </subcellularLocation>
</comment>
<dbReference type="GO" id="GO:0005886">
    <property type="term" value="C:plasma membrane"/>
    <property type="evidence" value="ECO:0007669"/>
    <property type="project" value="UniProtKB-SubCell"/>
</dbReference>
<keyword evidence="4" id="KW-0997">Cell inner membrane</keyword>
<dbReference type="RefSeq" id="WP_244446651.1">
    <property type="nucleotide sequence ID" value="NZ_HG938353.1"/>
</dbReference>
<feature type="transmembrane region" description="Helical" evidence="8">
    <location>
        <begin position="423"/>
        <end position="445"/>
    </location>
</feature>
<evidence type="ECO:0000256" key="8">
    <source>
        <dbReference type="RuleBase" id="RU363032"/>
    </source>
</evidence>
<name>A0A068STR5_NEOGA</name>
<keyword evidence="7 8" id="KW-0472">Membrane</keyword>
<feature type="transmembrane region" description="Helical" evidence="8">
    <location>
        <begin position="501"/>
        <end position="526"/>
    </location>
</feature>
<protein>
    <submittedName>
        <fullName evidence="10">ABC-type Fe3+ transport system, permease component</fullName>
    </submittedName>
</protein>
<feature type="transmembrane region" description="Helical" evidence="8">
    <location>
        <begin position="220"/>
        <end position="242"/>
    </location>
</feature>
<reference evidence="11" key="1">
    <citation type="journal article" date="2014" name="BMC Genomics">
        <title>Genome sequencing of two Neorhizobium galegae strains reveals a noeT gene responsible for the unusual acetylation of the nodulation factors.</title>
        <authorList>
            <person name="Osterman J."/>
            <person name="Marsh J."/>
            <person name="Laine P.K."/>
            <person name="Zeng Z."/>
            <person name="Alatalo E."/>
            <person name="Sullivan J.T."/>
            <person name="Young J.P."/>
            <person name="Thomas-Oates J."/>
            <person name="Paulin L."/>
            <person name="Lindstrom K."/>
        </authorList>
    </citation>
    <scope>NUCLEOTIDE SEQUENCE [LARGE SCALE GENOMIC DNA]</scope>
    <source>
        <strain evidence="11">HAMBI 540</strain>
    </source>
</reference>
<feature type="domain" description="ABC transmembrane type-1" evidence="9">
    <location>
        <begin position="90"/>
        <end position="298"/>
    </location>
</feature>
<dbReference type="PATRIC" id="fig|1028800.3.peg.2300"/>
<dbReference type="PROSITE" id="PS50928">
    <property type="entry name" value="ABC_TM1"/>
    <property type="match status" value="2"/>
</dbReference>
<keyword evidence="5 8" id="KW-0812">Transmembrane</keyword>
<evidence type="ECO:0000256" key="3">
    <source>
        <dbReference type="ARBA" id="ARBA00022475"/>
    </source>
</evidence>
<feature type="transmembrane region" description="Helical" evidence="8">
    <location>
        <begin position="558"/>
        <end position="576"/>
    </location>
</feature>
<dbReference type="HOGENOM" id="CLU_021838_2_1_5"/>
<dbReference type="InterPro" id="IPR000515">
    <property type="entry name" value="MetI-like"/>
</dbReference>
<evidence type="ECO:0000256" key="7">
    <source>
        <dbReference type="ARBA" id="ARBA00023136"/>
    </source>
</evidence>
<feature type="transmembrane region" description="Helical" evidence="8">
    <location>
        <begin position="128"/>
        <end position="148"/>
    </location>
</feature>
<dbReference type="EMBL" id="HG938353">
    <property type="protein sequence ID" value="CDN48440.1"/>
    <property type="molecule type" value="Genomic_DNA"/>
</dbReference>
<feature type="transmembrane region" description="Helical" evidence="8">
    <location>
        <begin position="457"/>
        <end position="481"/>
    </location>
</feature>
<feature type="transmembrane region" description="Helical" evidence="8">
    <location>
        <begin position="390"/>
        <end position="411"/>
    </location>
</feature>
<accession>A0A068STR5</accession>
<dbReference type="KEGG" id="ngg:RG540_CH22720"/>
<feature type="domain" description="ABC transmembrane type-1" evidence="9">
    <location>
        <begin position="385"/>
        <end position="577"/>
    </location>
</feature>
<dbReference type="GO" id="GO:0055085">
    <property type="term" value="P:transmembrane transport"/>
    <property type="evidence" value="ECO:0007669"/>
    <property type="project" value="InterPro"/>
</dbReference>
<dbReference type="CDD" id="cd06261">
    <property type="entry name" value="TM_PBP2"/>
    <property type="match status" value="2"/>
</dbReference>
<keyword evidence="6 8" id="KW-1133">Transmembrane helix</keyword>
<keyword evidence="3" id="KW-1003">Cell membrane</keyword>
<evidence type="ECO:0000313" key="10">
    <source>
        <dbReference type="EMBL" id="CDN48440.1"/>
    </source>
</evidence>
<dbReference type="eggNOG" id="COG1178">
    <property type="taxonomic scope" value="Bacteria"/>
</dbReference>
<keyword evidence="11" id="KW-1185">Reference proteome</keyword>
<dbReference type="PANTHER" id="PTHR43357">
    <property type="entry name" value="INNER MEMBRANE ABC TRANSPORTER PERMEASE PROTEIN YDCV"/>
    <property type="match status" value="1"/>
</dbReference>
<feature type="transmembrane region" description="Helical" evidence="8">
    <location>
        <begin position="36"/>
        <end position="59"/>
    </location>
</feature>
<dbReference type="PANTHER" id="PTHR43357:SF4">
    <property type="entry name" value="INNER MEMBRANE ABC TRANSPORTER PERMEASE PROTEIN YDCV"/>
    <property type="match status" value="1"/>
</dbReference>
<feature type="transmembrane region" description="Helical" evidence="8">
    <location>
        <begin position="327"/>
        <end position="347"/>
    </location>
</feature>
<dbReference type="Proteomes" id="UP000028181">
    <property type="component" value="Chromosome I"/>
</dbReference>
<evidence type="ECO:0000259" key="9">
    <source>
        <dbReference type="PROSITE" id="PS50928"/>
    </source>
</evidence>
<dbReference type="AlphaFoldDB" id="A0A068STR5"/>
<evidence type="ECO:0000256" key="1">
    <source>
        <dbReference type="ARBA" id="ARBA00004429"/>
    </source>
</evidence>
<keyword evidence="2 8" id="KW-0813">Transport</keyword>
<feature type="transmembrane region" description="Helical" evidence="8">
    <location>
        <begin position="533"/>
        <end position="552"/>
    </location>
</feature>
<evidence type="ECO:0000256" key="2">
    <source>
        <dbReference type="ARBA" id="ARBA00022448"/>
    </source>
</evidence>
<proteinExistence type="inferred from homology"/>
<dbReference type="GeneID" id="24255319"/>
<evidence type="ECO:0000256" key="6">
    <source>
        <dbReference type="ARBA" id="ARBA00022989"/>
    </source>
</evidence>
<feature type="transmembrane region" description="Helical" evidence="8">
    <location>
        <begin position="87"/>
        <end position="116"/>
    </location>
</feature>
<gene>
    <name evidence="10" type="ORF">RG540_CH22720</name>
</gene>